<dbReference type="SUPFAM" id="SSF53098">
    <property type="entry name" value="Ribonuclease H-like"/>
    <property type="match status" value="1"/>
</dbReference>
<evidence type="ECO:0000259" key="3">
    <source>
        <dbReference type="PROSITE" id="PS50994"/>
    </source>
</evidence>
<name>A0ABV9UDX7_9ACTN</name>
<dbReference type="Pfam" id="PF13276">
    <property type="entry name" value="HTH_21"/>
    <property type="match status" value="1"/>
</dbReference>
<evidence type="ECO:0000313" key="4">
    <source>
        <dbReference type="EMBL" id="MFC4914113.1"/>
    </source>
</evidence>
<dbReference type="Pfam" id="PF00665">
    <property type="entry name" value="rve"/>
    <property type="match status" value="1"/>
</dbReference>
<evidence type="ECO:0000313" key="5">
    <source>
        <dbReference type="Proteomes" id="UP001595872"/>
    </source>
</evidence>
<dbReference type="InterPro" id="IPR001584">
    <property type="entry name" value="Integrase_cat-core"/>
</dbReference>
<dbReference type="Pfam" id="PF13333">
    <property type="entry name" value="rve_2"/>
    <property type="match status" value="1"/>
</dbReference>
<dbReference type="InterPro" id="IPR025948">
    <property type="entry name" value="HTH-like_dom"/>
</dbReference>
<dbReference type="InterPro" id="IPR048020">
    <property type="entry name" value="Transpos_IS3"/>
</dbReference>
<proteinExistence type="predicted"/>
<dbReference type="RefSeq" id="WP_378265704.1">
    <property type="nucleotide sequence ID" value="NZ_JBHSIT010000029.1"/>
</dbReference>
<comment type="function">
    <text evidence="1">Involved in the transposition of the insertion sequence.</text>
</comment>
<dbReference type="PANTHER" id="PTHR46889">
    <property type="entry name" value="TRANSPOSASE INSF FOR INSERTION SEQUENCE IS3B-RELATED"/>
    <property type="match status" value="1"/>
</dbReference>
<keyword evidence="2" id="KW-0175">Coiled coil</keyword>
<reference evidence="5" key="1">
    <citation type="journal article" date="2019" name="Int. J. Syst. Evol. Microbiol.">
        <title>The Global Catalogue of Microorganisms (GCM) 10K type strain sequencing project: providing services to taxonomists for standard genome sequencing and annotation.</title>
        <authorList>
            <consortium name="The Broad Institute Genomics Platform"/>
            <consortium name="The Broad Institute Genome Sequencing Center for Infectious Disease"/>
            <person name="Wu L."/>
            <person name="Ma J."/>
        </authorList>
    </citation>
    <scope>NUCLEOTIDE SEQUENCE [LARGE SCALE GENOMIC DNA]</scope>
    <source>
        <strain evidence="5">KLKA75</strain>
    </source>
</reference>
<dbReference type="Gene3D" id="3.30.420.10">
    <property type="entry name" value="Ribonuclease H-like superfamily/Ribonuclease H"/>
    <property type="match status" value="1"/>
</dbReference>
<accession>A0ABV9UDX7</accession>
<dbReference type="InterPro" id="IPR009057">
    <property type="entry name" value="Homeodomain-like_sf"/>
</dbReference>
<evidence type="ECO:0000256" key="2">
    <source>
        <dbReference type="SAM" id="Coils"/>
    </source>
</evidence>
<dbReference type="PROSITE" id="PS50994">
    <property type="entry name" value="INTEGRASE"/>
    <property type="match status" value="1"/>
</dbReference>
<dbReference type="EMBL" id="JBHSIT010000029">
    <property type="protein sequence ID" value="MFC4914113.1"/>
    <property type="molecule type" value="Genomic_DNA"/>
</dbReference>
<keyword evidence="5" id="KW-1185">Reference proteome</keyword>
<dbReference type="PANTHER" id="PTHR46889:SF4">
    <property type="entry name" value="TRANSPOSASE INSO FOR INSERTION SEQUENCE ELEMENT IS911B-RELATED"/>
    <property type="match status" value="1"/>
</dbReference>
<dbReference type="InterPro" id="IPR036388">
    <property type="entry name" value="WH-like_DNA-bd_sf"/>
</dbReference>
<gene>
    <name evidence="4" type="ORF">ACFPCY_43015</name>
</gene>
<dbReference type="InterPro" id="IPR036397">
    <property type="entry name" value="RNaseH_sf"/>
</dbReference>
<feature type="coiled-coil region" evidence="2">
    <location>
        <begin position="66"/>
        <end position="93"/>
    </location>
</feature>
<protein>
    <submittedName>
        <fullName evidence="4">IS3 family transposase</fullName>
    </submittedName>
</protein>
<dbReference type="NCBIfam" id="NF033516">
    <property type="entry name" value="transpos_IS3"/>
    <property type="match status" value="1"/>
</dbReference>
<organism evidence="4 5">
    <name type="scientific">Actinomadura gamaensis</name>
    <dbReference type="NCBI Taxonomy" id="1763541"/>
    <lineage>
        <taxon>Bacteria</taxon>
        <taxon>Bacillati</taxon>
        <taxon>Actinomycetota</taxon>
        <taxon>Actinomycetes</taxon>
        <taxon>Streptosporangiales</taxon>
        <taxon>Thermomonosporaceae</taxon>
        <taxon>Actinomadura</taxon>
    </lineage>
</organism>
<dbReference type="SUPFAM" id="SSF46689">
    <property type="entry name" value="Homeodomain-like"/>
    <property type="match status" value="1"/>
</dbReference>
<comment type="caution">
    <text evidence="4">The sequence shown here is derived from an EMBL/GenBank/DDBJ whole genome shotgun (WGS) entry which is preliminary data.</text>
</comment>
<evidence type="ECO:0000256" key="1">
    <source>
        <dbReference type="ARBA" id="ARBA00002286"/>
    </source>
</evidence>
<dbReference type="Gene3D" id="1.10.10.10">
    <property type="entry name" value="Winged helix-like DNA-binding domain superfamily/Winged helix DNA-binding domain"/>
    <property type="match status" value="1"/>
</dbReference>
<dbReference type="InterPro" id="IPR050900">
    <property type="entry name" value="Transposase_IS3/IS150/IS904"/>
</dbReference>
<dbReference type="Proteomes" id="UP001595872">
    <property type="component" value="Unassembled WGS sequence"/>
</dbReference>
<feature type="domain" description="Integrase catalytic" evidence="3">
    <location>
        <begin position="233"/>
        <end position="400"/>
    </location>
</feature>
<dbReference type="InterPro" id="IPR012337">
    <property type="entry name" value="RNaseH-like_sf"/>
</dbReference>
<sequence>MARQSPYPPELRRRAVRMVTEVRPDYPSEWSAMKAVATKLGVKHAETVRSWVRQDQVDTGTRSGTTTEESAELKRLRRENAELRRANEILKAAAGFLRGRARPATQVLIAFIDAFKRVFGVEPICRVLSEHGTKIAPSTYYAAKSRPASARRLRDERLKNEITRIYQANYRVYGARKIWWQLQREGHVVARCTVERLMRELGLQGARRGRKIRTTMPDQAHERAGDLLRRDFTADAPNRRWVADFTHVPTWAGVVYVAFVVDIFSRAVVGWSAATNKRTRLVLDALDMALWRRDRAGHPVGPGLVHHSDAGSQYTSFRFTAHLVEAGIDASIGTVGDALDNALMESTIGLYKTELIKPCGPWKNLTGVELATAEYVDWYNTTRLHGEIGHVPPDEYETSYFQEHTELQVTATT</sequence>